<reference evidence="2 3" key="1">
    <citation type="submission" date="2024-08" db="EMBL/GenBank/DDBJ databases">
        <authorList>
            <person name="Cucini C."/>
            <person name="Frati F."/>
        </authorList>
    </citation>
    <scope>NUCLEOTIDE SEQUENCE [LARGE SCALE GENOMIC DNA]</scope>
</reference>
<organism evidence="2 3">
    <name type="scientific">Orchesella dallaii</name>
    <dbReference type="NCBI Taxonomy" id="48710"/>
    <lineage>
        <taxon>Eukaryota</taxon>
        <taxon>Metazoa</taxon>
        <taxon>Ecdysozoa</taxon>
        <taxon>Arthropoda</taxon>
        <taxon>Hexapoda</taxon>
        <taxon>Collembola</taxon>
        <taxon>Entomobryomorpha</taxon>
        <taxon>Entomobryoidea</taxon>
        <taxon>Orchesellidae</taxon>
        <taxon>Orchesellinae</taxon>
        <taxon>Orchesella</taxon>
    </lineage>
</organism>
<sequence length="435" mass="51011">MQQTGTLRKRKKRNIAKVAGLAQANYNEFEDNFDGKALFTSTIEERDPFPLSYRTESDTRLRMSALMHQNQSGSIKKRVTRDPKFHLEEEDEYPTDFNTDRHSSVYSGSIDYKSPEFYKNQRSHFLDKATMNRLRQLLILGASAGAFPWKWNNKEKRIDKWSPFMERVWKVQWFFVTIQTTFLTGFQFYSFFNRVSGSNKTYREVFMNSLSVYWYICAVYFNINMFIYKDQIRQYINTLLNFNKEYVQKYLIHTEGYKDGGRILINLSIPSNCSQVFASVALFCVMPYQPWYIFSYIYPKPWYWLIPGALQEYTVVGQVITSYMLTSWIVVAHTLSVDFWLRETHNHNESDYTSDELRLPKTAIETYRALQILCTCFNDCMSPLAIPLVKIHILTGLIPCGYVLIRSMNQIFIDEFPGILTYPIGVIDCATAGFA</sequence>
<dbReference type="Proteomes" id="UP001642540">
    <property type="component" value="Unassembled WGS sequence"/>
</dbReference>
<keyword evidence="1" id="KW-0472">Membrane</keyword>
<dbReference type="EMBL" id="CAXLJM020000133">
    <property type="protein sequence ID" value="CAL8140069.1"/>
    <property type="molecule type" value="Genomic_DNA"/>
</dbReference>
<evidence type="ECO:0000256" key="1">
    <source>
        <dbReference type="SAM" id="Phobius"/>
    </source>
</evidence>
<name>A0ABP1RZW0_9HEXA</name>
<keyword evidence="1" id="KW-1133">Transmembrane helix</keyword>
<comment type="caution">
    <text evidence="2">The sequence shown here is derived from an EMBL/GenBank/DDBJ whole genome shotgun (WGS) entry which is preliminary data.</text>
</comment>
<feature type="transmembrane region" description="Helical" evidence="1">
    <location>
        <begin position="212"/>
        <end position="228"/>
    </location>
</feature>
<evidence type="ECO:0000313" key="2">
    <source>
        <dbReference type="EMBL" id="CAL8140069.1"/>
    </source>
</evidence>
<protein>
    <recommendedName>
        <fullName evidence="4">Gustatory receptor</fullName>
    </recommendedName>
</protein>
<proteinExistence type="predicted"/>
<accession>A0ABP1RZW0</accession>
<evidence type="ECO:0008006" key="4">
    <source>
        <dbReference type="Google" id="ProtNLM"/>
    </source>
</evidence>
<evidence type="ECO:0000313" key="3">
    <source>
        <dbReference type="Proteomes" id="UP001642540"/>
    </source>
</evidence>
<keyword evidence="1" id="KW-0812">Transmembrane</keyword>
<feature type="transmembrane region" description="Helical" evidence="1">
    <location>
        <begin position="171"/>
        <end position="192"/>
    </location>
</feature>
<gene>
    <name evidence="2" type="ORF">ODALV1_LOCUS28126</name>
</gene>
<keyword evidence="3" id="KW-1185">Reference proteome</keyword>